<dbReference type="InterPro" id="IPR029063">
    <property type="entry name" value="SAM-dependent_MTases_sf"/>
</dbReference>
<dbReference type="CDD" id="cd02440">
    <property type="entry name" value="AdoMet_MTases"/>
    <property type="match status" value="1"/>
</dbReference>
<comment type="caution">
    <text evidence="3">The sequence shown here is derived from an EMBL/GenBank/DDBJ whole genome shotgun (WGS) entry which is preliminary data.</text>
</comment>
<name>A0A934QMS5_9PROT</name>
<evidence type="ECO:0000313" key="4">
    <source>
        <dbReference type="Proteomes" id="UP000778970"/>
    </source>
</evidence>
<dbReference type="AlphaFoldDB" id="A0A934QMS5"/>
<dbReference type="GO" id="GO:0032259">
    <property type="term" value="P:methylation"/>
    <property type="evidence" value="ECO:0007669"/>
    <property type="project" value="UniProtKB-KW"/>
</dbReference>
<reference evidence="3" key="2">
    <citation type="journal article" date="2020" name="Microorganisms">
        <title>Osmotic Adaptation and Compatible Solute Biosynthesis of Phototrophic Bacteria as Revealed from Genome Analyses.</title>
        <authorList>
            <person name="Imhoff J.F."/>
            <person name="Rahn T."/>
            <person name="Kunzel S."/>
            <person name="Keller A."/>
            <person name="Neulinger S.C."/>
        </authorList>
    </citation>
    <scope>NUCLEOTIDE SEQUENCE</scope>
    <source>
        <strain evidence="3">DSM 9154</strain>
    </source>
</reference>
<proteinExistence type="predicted"/>
<keyword evidence="4" id="KW-1185">Reference proteome</keyword>
<evidence type="ECO:0000256" key="1">
    <source>
        <dbReference type="ARBA" id="ARBA00022679"/>
    </source>
</evidence>
<feature type="compositionally biased region" description="Basic residues" evidence="2">
    <location>
        <begin position="9"/>
        <end position="19"/>
    </location>
</feature>
<keyword evidence="1" id="KW-0808">Transferase</keyword>
<dbReference type="GO" id="GO:0008168">
    <property type="term" value="F:methyltransferase activity"/>
    <property type="evidence" value="ECO:0007669"/>
    <property type="project" value="UniProtKB-KW"/>
</dbReference>
<dbReference type="EMBL" id="NRRE01000035">
    <property type="protein sequence ID" value="MBK1699215.1"/>
    <property type="molecule type" value="Genomic_DNA"/>
</dbReference>
<sequence>MMHPASTHPRIRRHHHRLRPCKESRRPMRSPQDQRQAEAYAFPYHHLPALTPVPTISRYWSFAPSYVAGLWIVTDWMDRNLSSNPNARAWRHVDIGCGDGALLRHLSRRVPADRLNLTGVDTDRRAIAWARMFNDASVDIVCDAHTNMEPGHFDSASLVEVLEHVPPECVPAFVSGAARLLRNGGRLMVTVPSVAKPTEAKHYQHFSRGGLLAALADDFDVDAVAGFENRLWPARVLRKLVWRKRFRLDWPPTTHLLVSAMARRRSNTECCGRILAEATRRSA</sequence>
<dbReference type="Gene3D" id="3.40.50.150">
    <property type="entry name" value="Vaccinia Virus protein VP39"/>
    <property type="match status" value="1"/>
</dbReference>
<organism evidence="3 4">
    <name type="scientific">Rhodovibrio salinarum</name>
    <dbReference type="NCBI Taxonomy" id="1087"/>
    <lineage>
        <taxon>Bacteria</taxon>
        <taxon>Pseudomonadati</taxon>
        <taxon>Pseudomonadota</taxon>
        <taxon>Alphaproteobacteria</taxon>
        <taxon>Rhodospirillales</taxon>
        <taxon>Rhodovibrionaceae</taxon>
        <taxon>Rhodovibrio</taxon>
    </lineage>
</organism>
<dbReference type="Pfam" id="PF13489">
    <property type="entry name" value="Methyltransf_23"/>
    <property type="match status" value="1"/>
</dbReference>
<dbReference type="Proteomes" id="UP000778970">
    <property type="component" value="Unassembled WGS sequence"/>
</dbReference>
<reference evidence="3" key="1">
    <citation type="submission" date="2017-08" db="EMBL/GenBank/DDBJ databases">
        <authorList>
            <person name="Imhoff J.F."/>
            <person name="Rahn T."/>
            <person name="Kuenzel S."/>
            <person name="Neulinger S.C."/>
        </authorList>
    </citation>
    <scope>NUCLEOTIDE SEQUENCE</scope>
    <source>
        <strain evidence="3">DSM 9154</strain>
    </source>
</reference>
<keyword evidence="3" id="KW-0489">Methyltransferase</keyword>
<feature type="region of interest" description="Disordered" evidence="2">
    <location>
        <begin position="1"/>
        <end position="35"/>
    </location>
</feature>
<dbReference type="PANTHER" id="PTHR43861">
    <property type="entry name" value="TRANS-ACONITATE 2-METHYLTRANSFERASE-RELATED"/>
    <property type="match status" value="1"/>
</dbReference>
<evidence type="ECO:0000313" key="3">
    <source>
        <dbReference type="EMBL" id="MBK1699215.1"/>
    </source>
</evidence>
<dbReference type="PANTHER" id="PTHR43861:SF3">
    <property type="entry name" value="PUTATIVE (AFU_ORTHOLOGUE AFUA_2G14390)-RELATED"/>
    <property type="match status" value="1"/>
</dbReference>
<accession>A0A934QMS5</accession>
<protein>
    <submittedName>
        <fullName evidence="3">Class I SAM-dependent methyltransferase</fullName>
    </submittedName>
</protein>
<dbReference type="SUPFAM" id="SSF53335">
    <property type="entry name" value="S-adenosyl-L-methionine-dependent methyltransferases"/>
    <property type="match status" value="1"/>
</dbReference>
<evidence type="ECO:0000256" key="2">
    <source>
        <dbReference type="SAM" id="MobiDB-lite"/>
    </source>
</evidence>
<gene>
    <name evidence="3" type="ORF">CKO21_18370</name>
</gene>